<evidence type="ECO:0000313" key="4">
    <source>
        <dbReference type="Proteomes" id="UP001185659"/>
    </source>
</evidence>
<dbReference type="EMBL" id="JAWLIP010000002">
    <property type="protein sequence ID" value="MDV6226111.1"/>
    <property type="molecule type" value="Genomic_DNA"/>
</dbReference>
<keyword evidence="4" id="KW-1185">Reference proteome</keyword>
<feature type="signal peptide" evidence="2">
    <location>
        <begin position="1"/>
        <end position="19"/>
    </location>
</feature>
<evidence type="ECO:0008006" key="5">
    <source>
        <dbReference type="Google" id="ProtNLM"/>
    </source>
</evidence>
<reference evidence="3 4" key="1">
    <citation type="submission" date="2023-10" db="EMBL/GenBank/DDBJ databases">
        <authorList>
            <person name="Venkata Ramana C."/>
            <person name="Sasikala C."/>
            <person name="Dhurka M."/>
        </authorList>
    </citation>
    <scope>NUCLEOTIDE SEQUENCE [LARGE SCALE GENOMIC DNA]</scope>
    <source>
        <strain evidence="3 4">KCTC 32151</strain>
    </source>
</reference>
<protein>
    <recommendedName>
        <fullName evidence="5">Secreted protein</fullName>
    </recommendedName>
</protein>
<dbReference type="Proteomes" id="UP001185659">
    <property type="component" value="Unassembled WGS sequence"/>
</dbReference>
<organism evidence="3 4">
    <name type="scientific">Nitratireductor aquimarinus</name>
    <dbReference type="NCBI Taxonomy" id="889300"/>
    <lineage>
        <taxon>Bacteria</taxon>
        <taxon>Pseudomonadati</taxon>
        <taxon>Pseudomonadota</taxon>
        <taxon>Alphaproteobacteria</taxon>
        <taxon>Hyphomicrobiales</taxon>
        <taxon>Phyllobacteriaceae</taxon>
        <taxon>Nitratireductor</taxon>
    </lineage>
</organism>
<accession>A0ABU4AIM5</accession>
<sequence>MGSGAMPVFTAIASSAAFTCCCTASSAISTASVRTMMRSSFCGFALPLRRSTRAALSSVARLFATTPTVLTLGMKGRTPASEMRCSEGRRPHRPHRLAGTRIEPPESVPSEKSASPLETDDAEPLEEPPGMRSGALPLRGVPKKWLSPSRL</sequence>
<feature type="chain" id="PRO_5046433039" description="Secreted protein" evidence="2">
    <location>
        <begin position="20"/>
        <end position="151"/>
    </location>
</feature>
<evidence type="ECO:0000256" key="2">
    <source>
        <dbReference type="SAM" id="SignalP"/>
    </source>
</evidence>
<comment type="caution">
    <text evidence="3">The sequence shown here is derived from an EMBL/GenBank/DDBJ whole genome shotgun (WGS) entry which is preliminary data.</text>
</comment>
<evidence type="ECO:0000256" key="1">
    <source>
        <dbReference type="SAM" id="MobiDB-lite"/>
    </source>
</evidence>
<gene>
    <name evidence="3" type="ORF">R2G56_07405</name>
</gene>
<proteinExistence type="predicted"/>
<evidence type="ECO:0000313" key="3">
    <source>
        <dbReference type="EMBL" id="MDV6226111.1"/>
    </source>
</evidence>
<name>A0ABU4AIM5_9HYPH</name>
<feature type="region of interest" description="Disordered" evidence="1">
    <location>
        <begin position="73"/>
        <end position="151"/>
    </location>
</feature>
<keyword evidence="2" id="KW-0732">Signal</keyword>